<organism evidence="3">
    <name type="scientific">Anopheles triannulatus</name>
    <dbReference type="NCBI Taxonomy" id="58253"/>
    <lineage>
        <taxon>Eukaryota</taxon>
        <taxon>Metazoa</taxon>
        <taxon>Ecdysozoa</taxon>
        <taxon>Arthropoda</taxon>
        <taxon>Hexapoda</taxon>
        <taxon>Insecta</taxon>
        <taxon>Pterygota</taxon>
        <taxon>Neoptera</taxon>
        <taxon>Endopterygota</taxon>
        <taxon>Diptera</taxon>
        <taxon>Nematocera</taxon>
        <taxon>Culicoidea</taxon>
        <taxon>Culicidae</taxon>
        <taxon>Anophelinae</taxon>
        <taxon>Anopheles</taxon>
    </lineage>
</organism>
<feature type="compositionally biased region" description="Basic residues" evidence="1">
    <location>
        <begin position="106"/>
        <end position="124"/>
    </location>
</feature>
<protein>
    <submittedName>
        <fullName evidence="3">Putative secreted protein</fullName>
    </submittedName>
</protein>
<feature type="region of interest" description="Disordered" evidence="1">
    <location>
        <begin position="104"/>
        <end position="124"/>
    </location>
</feature>
<evidence type="ECO:0000313" key="3">
    <source>
        <dbReference type="EMBL" id="MBW46641.1"/>
    </source>
</evidence>
<accession>A0A2M4B0R5</accession>
<sequence>MFVPIVVLVVFAVVVTIGRDHRSRLLCVLGWHRIEHRASAVPRAMCDCILGGCTNRCFRSYRRKSLKSARNLKILSQKIIARSRKRNGSWPKIVWRLSKSKERWTKNAKRCAKSKRSASKRSKR</sequence>
<feature type="chain" id="PRO_5014837524" evidence="2">
    <location>
        <begin position="19"/>
        <end position="124"/>
    </location>
</feature>
<name>A0A2M4B0R5_9DIPT</name>
<feature type="signal peptide" evidence="2">
    <location>
        <begin position="1"/>
        <end position="18"/>
    </location>
</feature>
<evidence type="ECO:0000256" key="1">
    <source>
        <dbReference type="SAM" id="MobiDB-lite"/>
    </source>
</evidence>
<reference evidence="3" key="1">
    <citation type="submission" date="2018-01" db="EMBL/GenBank/DDBJ databases">
        <title>An insight into the sialome of Amazonian anophelines.</title>
        <authorList>
            <person name="Ribeiro J.M."/>
            <person name="Scarpassa V."/>
            <person name="Calvo E."/>
        </authorList>
    </citation>
    <scope>NUCLEOTIDE SEQUENCE</scope>
    <source>
        <tissue evidence="3">Salivary glands</tissue>
    </source>
</reference>
<keyword evidence="2" id="KW-0732">Signal</keyword>
<proteinExistence type="predicted"/>
<evidence type="ECO:0000256" key="2">
    <source>
        <dbReference type="SAM" id="SignalP"/>
    </source>
</evidence>
<dbReference type="EMBL" id="GGFK01013320">
    <property type="protein sequence ID" value="MBW46641.1"/>
    <property type="molecule type" value="Transcribed_RNA"/>
</dbReference>
<dbReference type="AlphaFoldDB" id="A0A2M4B0R5"/>